<gene>
    <name evidence="6" type="ordered locus">Metvu_0182</name>
</gene>
<dbReference type="GO" id="GO:0005886">
    <property type="term" value="C:plasma membrane"/>
    <property type="evidence" value="ECO:0007669"/>
    <property type="project" value="UniProtKB-SubCell"/>
</dbReference>
<evidence type="ECO:0000256" key="3">
    <source>
        <dbReference type="ARBA" id="ARBA00022989"/>
    </source>
</evidence>
<proteinExistence type="inferred from homology"/>
<dbReference type="HOGENOM" id="CLU_045498_6_0_2"/>
<organism evidence="6 7">
    <name type="scientific">Methanocaldococcus vulcanius (strain ATCC 700851 / DSM 12094 / M7)</name>
    <name type="common">Methanococcus vulcanius</name>
    <dbReference type="NCBI Taxonomy" id="579137"/>
    <lineage>
        <taxon>Archaea</taxon>
        <taxon>Methanobacteriati</taxon>
        <taxon>Methanobacteriota</taxon>
        <taxon>Methanomada group</taxon>
        <taxon>Methanococci</taxon>
        <taxon>Methanococcales</taxon>
        <taxon>Methanocaldococcaceae</taxon>
        <taxon>Methanocaldococcus</taxon>
    </lineage>
</organism>
<dbReference type="Proteomes" id="UP000002063">
    <property type="component" value="Chromosome"/>
</dbReference>
<comment type="similarity">
    <text evidence="5">Belongs to the 4-toluene sulfonate uptake permease (TSUP) (TC 2.A.102) family.</text>
</comment>
<feature type="transmembrane region" description="Helical" evidence="5">
    <location>
        <begin position="108"/>
        <end position="125"/>
    </location>
</feature>
<dbReference type="GeneID" id="8512510"/>
<name>C9REP7_METVM</name>
<dbReference type="InterPro" id="IPR002781">
    <property type="entry name" value="TM_pro_TauE-like"/>
</dbReference>
<dbReference type="EMBL" id="CP001787">
    <property type="protein sequence ID" value="ACX72049.1"/>
    <property type="molecule type" value="Genomic_DNA"/>
</dbReference>
<evidence type="ECO:0000313" key="7">
    <source>
        <dbReference type="Proteomes" id="UP000002063"/>
    </source>
</evidence>
<dbReference type="PANTHER" id="PTHR43701">
    <property type="entry name" value="MEMBRANE TRANSPORTER PROTEIN MJ0441-RELATED"/>
    <property type="match status" value="1"/>
</dbReference>
<evidence type="ECO:0000256" key="1">
    <source>
        <dbReference type="ARBA" id="ARBA00004141"/>
    </source>
</evidence>
<keyword evidence="2 5" id="KW-0812">Transmembrane</keyword>
<feature type="transmembrane region" description="Helical" evidence="5">
    <location>
        <begin position="81"/>
        <end position="101"/>
    </location>
</feature>
<dbReference type="OrthoDB" id="60523at2157"/>
<dbReference type="eggNOG" id="arCOG02050">
    <property type="taxonomic scope" value="Archaea"/>
</dbReference>
<evidence type="ECO:0000256" key="4">
    <source>
        <dbReference type="ARBA" id="ARBA00023136"/>
    </source>
</evidence>
<protein>
    <recommendedName>
        <fullName evidence="5">Probable membrane transporter protein</fullName>
    </recommendedName>
</protein>
<dbReference type="STRING" id="579137.Metvu_0182"/>
<dbReference type="AlphaFoldDB" id="C9REP7"/>
<keyword evidence="5" id="KW-1003">Cell membrane</keyword>
<dbReference type="Pfam" id="PF01925">
    <property type="entry name" value="TauE"/>
    <property type="match status" value="1"/>
</dbReference>
<dbReference type="InterPro" id="IPR051598">
    <property type="entry name" value="TSUP/Inactive_protease-like"/>
</dbReference>
<feature type="transmembrane region" description="Helical" evidence="5">
    <location>
        <begin position="206"/>
        <end position="227"/>
    </location>
</feature>
<sequence>MNFLLFVPILVIIGFIIGIFGSLLGIGGGFLVAPVLTFIFDYFGIPDGIKFAVGTSLLVVFINSIISIFRHSRIRNINWKASLIVGLTSLIFSYLSGMLVVHFIASNILKKIFGVFLIVNSIYLAKSQHIDKIKEREEKIVHFIFCGVVAGFLSGLFGIGGGIVIIPLLTLIKYPIKRATLISISAVPITSLGGLISYLTANTNEYIYNIGYVSVPIALIIAVPILYSSKLGIKISQVIEPKHLRSVLSAILGVIGVVMLL</sequence>
<feature type="transmembrane region" description="Helical" evidence="5">
    <location>
        <begin position="51"/>
        <end position="69"/>
    </location>
</feature>
<dbReference type="KEGG" id="mvu:Metvu_0182"/>
<comment type="subcellular location">
    <subcellularLocation>
        <location evidence="5">Cell membrane</location>
        <topology evidence="5">Multi-pass membrane protein</topology>
    </subcellularLocation>
    <subcellularLocation>
        <location evidence="1">Membrane</location>
        <topology evidence="1">Multi-pass membrane protein</topology>
    </subcellularLocation>
</comment>
<keyword evidence="7" id="KW-1185">Reference proteome</keyword>
<reference evidence="6" key="1">
    <citation type="submission" date="2009-10" db="EMBL/GenBank/DDBJ databases">
        <title>Complete sequence of chromosome of Methanocaldococcus vulcanius M7.</title>
        <authorList>
            <consortium name="US DOE Joint Genome Institute"/>
            <person name="Lucas S."/>
            <person name="Copeland A."/>
            <person name="Lapidus A."/>
            <person name="Glavina del Rio T."/>
            <person name="Dalin E."/>
            <person name="Tice H."/>
            <person name="Bruce D."/>
            <person name="Goodwin L."/>
            <person name="Pitluck S."/>
            <person name="Lcollab F.I."/>
            <person name="Brettin T."/>
            <person name="Detter J.C."/>
            <person name="Han C."/>
            <person name="Tapia R."/>
            <person name="Kuske C.R."/>
            <person name="Schmutz J."/>
            <person name="Larimer F."/>
            <person name="Land M."/>
            <person name="Hauser L."/>
            <person name="Kyrpides N."/>
            <person name="Ovchinikova G."/>
            <person name="Sieprawska-Lupa M."/>
            <person name="Whitman W.B."/>
            <person name="Woyke T."/>
        </authorList>
    </citation>
    <scope>NUCLEOTIDE SEQUENCE [LARGE SCALE GENOMIC DNA]</scope>
    <source>
        <strain evidence="6">M7</strain>
    </source>
</reference>
<dbReference type="PANTHER" id="PTHR43701:SF2">
    <property type="entry name" value="MEMBRANE TRANSPORTER PROTEIN YJNA-RELATED"/>
    <property type="match status" value="1"/>
</dbReference>
<feature type="transmembrane region" description="Helical" evidence="5">
    <location>
        <begin position="243"/>
        <end position="260"/>
    </location>
</feature>
<evidence type="ECO:0000313" key="6">
    <source>
        <dbReference type="EMBL" id="ACX72049.1"/>
    </source>
</evidence>
<evidence type="ECO:0000256" key="5">
    <source>
        <dbReference type="RuleBase" id="RU363041"/>
    </source>
</evidence>
<feature type="transmembrane region" description="Helical" evidence="5">
    <location>
        <begin position="6"/>
        <end position="39"/>
    </location>
</feature>
<feature type="transmembrane region" description="Helical" evidence="5">
    <location>
        <begin position="140"/>
        <end position="169"/>
    </location>
</feature>
<dbReference type="RefSeq" id="WP_012819595.1">
    <property type="nucleotide sequence ID" value="NC_013407.1"/>
</dbReference>
<keyword evidence="3 5" id="KW-1133">Transmembrane helix</keyword>
<accession>C9REP7</accession>
<evidence type="ECO:0000256" key="2">
    <source>
        <dbReference type="ARBA" id="ARBA00022692"/>
    </source>
</evidence>
<feature type="transmembrane region" description="Helical" evidence="5">
    <location>
        <begin position="181"/>
        <end position="200"/>
    </location>
</feature>
<keyword evidence="4 5" id="KW-0472">Membrane</keyword>